<dbReference type="AlphaFoldDB" id="A0A6G6Y5A8"/>
<dbReference type="KEGG" id="spzr:G5C33_10065"/>
<protein>
    <submittedName>
        <fullName evidence="1">Uncharacterized protein</fullName>
    </submittedName>
</protein>
<dbReference type="RefSeq" id="WP_165327093.1">
    <property type="nucleotide sequence ID" value="NZ_CP049109.1"/>
</dbReference>
<evidence type="ECO:0000313" key="1">
    <source>
        <dbReference type="EMBL" id="QIG80090.1"/>
    </source>
</evidence>
<proteinExistence type="predicted"/>
<accession>A0A6G6Y5A8</accession>
<keyword evidence="2" id="KW-1185">Reference proteome</keyword>
<gene>
    <name evidence="1" type="ORF">G5C33_10065</name>
</gene>
<name>A0A6G6Y5A8_9SPHN</name>
<reference evidence="1 2" key="1">
    <citation type="submission" date="2020-02" db="EMBL/GenBank/DDBJ databases">
        <authorList>
            <person name="Zheng R.K."/>
            <person name="Sun C.M."/>
        </authorList>
    </citation>
    <scope>NUCLEOTIDE SEQUENCE [LARGE SCALE GENOMIC DNA]</scope>
    <source>
        <strain evidence="2">zrk23</strain>
    </source>
</reference>
<dbReference type="EMBL" id="CP049109">
    <property type="protein sequence ID" value="QIG80090.1"/>
    <property type="molecule type" value="Genomic_DNA"/>
</dbReference>
<organism evidence="1 2">
    <name type="scientific">Stakelama tenebrarum</name>
    <dbReference type="NCBI Taxonomy" id="2711215"/>
    <lineage>
        <taxon>Bacteria</taxon>
        <taxon>Pseudomonadati</taxon>
        <taxon>Pseudomonadota</taxon>
        <taxon>Alphaproteobacteria</taxon>
        <taxon>Sphingomonadales</taxon>
        <taxon>Sphingomonadaceae</taxon>
        <taxon>Stakelama</taxon>
    </lineage>
</organism>
<evidence type="ECO:0000313" key="2">
    <source>
        <dbReference type="Proteomes" id="UP000501568"/>
    </source>
</evidence>
<dbReference type="Proteomes" id="UP000501568">
    <property type="component" value="Chromosome"/>
</dbReference>
<sequence>MTYLNHLTLNTGHLRRSYRSEVNPSALAHTRDLLADAIEAGGDIAMPVDRYRLHVEPFGSRRAALCTVSRAAAPIMSMGVAARPARALWGQLIAMRHRLQLDGPELAEPDAPWCAALLLPPSDDDHGAMAWLGDLERCAAWAWIEGAA</sequence>